<name>A0A1M6TNF3_9FLAO</name>
<keyword evidence="3" id="KW-1185">Reference proteome</keyword>
<evidence type="ECO:0000313" key="3">
    <source>
        <dbReference type="Proteomes" id="UP000184364"/>
    </source>
</evidence>
<protein>
    <recommendedName>
        <fullName evidence="1">DUF5777 domain-containing protein</fullName>
    </recommendedName>
</protein>
<reference evidence="3" key="1">
    <citation type="submission" date="2016-11" db="EMBL/GenBank/DDBJ databases">
        <authorList>
            <person name="Varghese N."/>
            <person name="Submissions S."/>
        </authorList>
    </citation>
    <scope>NUCLEOTIDE SEQUENCE [LARGE SCALE GENOMIC DNA]</scope>
    <source>
        <strain evidence="3">DSM 26899</strain>
    </source>
</reference>
<dbReference type="InterPro" id="IPR045916">
    <property type="entry name" value="DUF5777"/>
</dbReference>
<proteinExistence type="predicted"/>
<organism evidence="2 3">
    <name type="scientific">Chryseobacterium polytrichastri</name>
    <dbReference type="NCBI Taxonomy" id="1302687"/>
    <lineage>
        <taxon>Bacteria</taxon>
        <taxon>Pseudomonadati</taxon>
        <taxon>Bacteroidota</taxon>
        <taxon>Flavobacteriia</taxon>
        <taxon>Flavobacteriales</taxon>
        <taxon>Weeksellaceae</taxon>
        <taxon>Chryseobacterium group</taxon>
        <taxon>Chryseobacterium</taxon>
    </lineage>
</organism>
<accession>A0A1M6TNF3</accession>
<dbReference type="AlphaFoldDB" id="A0A1M6TNF3"/>
<dbReference type="Pfam" id="PF19089">
    <property type="entry name" value="DUF5777"/>
    <property type="match status" value="1"/>
</dbReference>
<dbReference type="SUPFAM" id="SSF56935">
    <property type="entry name" value="Porins"/>
    <property type="match status" value="1"/>
</dbReference>
<gene>
    <name evidence="2" type="ORF">SAMN05444267_1005151</name>
</gene>
<dbReference type="STRING" id="1302687.SAMN05444267_1005151"/>
<dbReference type="EMBL" id="FRAV01000005">
    <property type="protein sequence ID" value="SHK58464.1"/>
    <property type="molecule type" value="Genomic_DNA"/>
</dbReference>
<evidence type="ECO:0000313" key="2">
    <source>
        <dbReference type="EMBL" id="SHK58464.1"/>
    </source>
</evidence>
<feature type="domain" description="DUF5777" evidence="1">
    <location>
        <begin position="44"/>
        <end position="284"/>
    </location>
</feature>
<dbReference type="Proteomes" id="UP000184364">
    <property type="component" value="Unassembled WGS sequence"/>
</dbReference>
<evidence type="ECO:0000259" key="1">
    <source>
        <dbReference type="Pfam" id="PF19089"/>
    </source>
</evidence>
<sequence length="284" mass="32268">MIMKKKYFYTILFFSSWSFGQEDLLKEIDTVQSKKSVEISPPAFKALQIVTGQSTKLVSKNEWYIVIAHRFGDVSTGFKDFFGLDAASTKLGAIYGVTDGISVSLSRETNMKTFELGAKYRLLQQSDHFPVDVVGYNVIAANTQFSKDTYPNLRFSDRLSYLSQVLISRRVSDQFSVQLTPSYVHKNLYEPTIEGKNQFLTGLGGRYKISKRVSVNAEYFVNYDNHSFYKNPLSLGMDVETGGHIFQLVFSNSRLNSDIGYLTNVVGNWGKGNIYFGFNLYRVF</sequence>